<organism evidence="1 2">
    <name type="scientific">Arctium lappa</name>
    <name type="common">Greater burdock</name>
    <name type="synonym">Lappa major</name>
    <dbReference type="NCBI Taxonomy" id="4217"/>
    <lineage>
        <taxon>Eukaryota</taxon>
        <taxon>Viridiplantae</taxon>
        <taxon>Streptophyta</taxon>
        <taxon>Embryophyta</taxon>
        <taxon>Tracheophyta</taxon>
        <taxon>Spermatophyta</taxon>
        <taxon>Magnoliopsida</taxon>
        <taxon>eudicotyledons</taxon>
        <taxon>Gunneridae</taxon>
        <taxon>Pentapetalae</taxon>
        <taxon>asterids</taxon>
        <taxon>campanulids</taxon>
        <taxon>Asterales</taxon>
        <taxon>Asteraceae</taxon>
        <taxon>Carduoideae</taxon>
        <taxon>Cardueae</taxon>
        <taxon>Arctiinae</taxon>
        <taxon>Arctium</taxon>
    </lineage>
</organism>
<gene>
    <name evidence="1" type="ORF">L6452_21408</name>
</gene>
<evidence type="ECO:0000313" key="1">
    <source>
        <dbReference type="EMBL" id="KAI3714454.1"/>
    </source>
</evidence>
<accession>A0ACB9AWI9</accession>
<reference evidence="1 2" key="2">
    <citation type="journal article" date="2022" name="Mol. Ecol. Resour.">
        <title>The genomes of chicory, endive, great burdock and yacon provide insights into Asteraceae paleo-polyploidization history and plant inulin production.</title>
        <authorList>
            <person name="Fan W."/>
            <person name="Wang S."/>
            <person name="Wang H."/>
            <person name="Wang A."/>
            <person name="Jiang F."/>
            <person name="Liu H."/>
            <person name="Zhao H."/>
            <person name="Xu D."/>
            <person name="Zhang Y."/>
        </authorList>
    </citation>
    <scope>NUCLEOTIDE SEQUENCE [LARGE SCALE GENOMIC DNA]</scope>
    <source>
        <strain evidence="2">cv. Niubang</strain>
    </source>
</reference>
<name>A0ACB9AWI9_ARCLA</name>
<dbReference type="Proteomes" id="UP001055879">
    <property type="component" value="Linkage Group LG07"/>
</dbReference>
<keyword evidence="2" id="KW-1185">Reference proteome</keyword>
<evidence type="ECO:0000313" key="2">
    <source>
        <dbReference type="Proteomes" id="UP001055879"/>
    </source>
</evidence>
<sequence>MNRQRSLLPFLNHIWPVDSSPLLEENILCNSFKGKYREYLEQKLKLSCLAMELSGFFQSLQTSGKEGFL</sequence>
<dbReference type="EMBL" id="CM042053">
    <property type="protein sequence ID" value="KAI3714454.1"/>
    <property type="molecule type" value="Genomic_DNA"/>
</dbReference>
<protein>
    <submittedName>
        <fullName evidence="1">Uncharacterized protein</fullName>
    </submittedName>
</protein>
<comment type="caution">
    <text evidence="1">The sequence shown here is derived from an EMBL/GenBank/DDBJ whole genome shotgun (WGS) entry which is preliminary data.</text>
</comment>
<reference evidence="2" key="1">
    <citation type="journal article" date="2022" name="Mol. Ecol. Resour.">
        <title>The genomes of chicory, endive, great burdock and yacon provide insights into Asteraceae palaeo-polyploidization history and plant inulin production.</title>
        <authorList>
            <person name="Fan W."/>
            <person name="Wang S."/>
            <person name="Wang H."/>
            <person name="Wang A."/>
            <person name="Jiang F."/>
            <person name="Liu H."/>
            <person name="Zhao H."/>
            <person name="Xu D."/>
            <person name="Zhang Y."/>
        </authorList>
    </citation>
    <scope>NUCLEOTIDE SEQUENCE [LARGE SCALE GENOMIC DNA]</scope>
    <source>
        <strain evidence="2">cv. Niubang</strain>
    </source>
</reference>
<proteinExistence type="predicted"/>